<protein>
    <recommendedName>
        <fullName evidence="2">Pyridoxamine 5'-phosphate oxidase N-terminal domain-containing protein</fullName>
    </recommendedName>
</protein>
<feature type="domain" description="Pyridoxamine 5'-phosphate oxidase N-terminal" evidence="2">
    <location>
        <begin position="25"/>
        <end position="129"/>
    </location>
</feature>
<dbReference type="PANTHER" id="PTHR35176">
    <property type="entry name" value="HEME OXYGENASE HI_0854-RELATED"/>
    <property type="match status" value="1"/>
</dbReference>
<dbReference type="GO" id="GO:0005829">
    <property type="term" value="C:cytosol"/>
    <property type="evidence" value="ECO:0007669"/>
    <property type="project" value="TreeGrafter"/>
</dbReference>
<dbReference type="Pfam" id="PF01243">
    <property type="entry name" value="PNPOx_N"/>
    <property type="match status" value="1"/>
</dbReference>
<dbReference type="Gene3D" id="2.30.110.10">
    <property type="entry name" value="Electron Transport, Fmn-binding Protein, Chain A"/>
    <property type="match status" value="1"/>
</dbReference>
<sequence>MPIMTLVERNKFLDEPGILLRIGVTRDDGSPLVTPIWFLYEAGSVYFTPRAQSDWFQSLRRDPRICLCIDEQALPYRKVVVEGSAELIHDLGADDEWRDLYRKIAGRYIPKDAAEAYVQNTIDQERALYRLVLDESTARTWRMPLDGEPETGIWHERYYAPGTHYADLSQ</sequence>
<dbReference type="PANTHER" id="PTHR35176:SF6">
    <property type="entry name" value="HEME OXYGENASE HI_0854-RELATED"/>
    <property type="match status" value="1"/>
</dbReference>
<dbReference type="GO" id="GO:0070967">
    <property type="term" value="F:coenzyme F420 binding"/>
    <property type="evidence" value="ECO:0007669"/>
    <property type="project" value="TreeGrafter"/>
</dbReference>
<dbReference type="InterPro" id="IPR011576">
    <property type="entry name" value="Pyridox_Oxase_N"/>
</dbReference>
<keyword evidence="1" id="KW-0560">Oxidoreductase</keyword>
<reference evidence="3" key="1">
    <citation type="submission" date="2018-05" db="EMBL/GenBank/DDBJ databases">
        <authorList>
            <person name="Lanie J.A."/>
            <person name="Ng W.-L."/>
            <person name="Kazmierczak K.M."/>
            <person name="Andrzejewski T.M."/>
            <person name="Davidsen T.M."/>
            <person name="Wayne K.J."/>
            <person name="Tettelin H."/>
            <person name="Glass J.I."/>
            <person name="Rusch D."/>
            <person name="Podicherti R."/>
            <person name="Tsui H.-C.T."/>
            <person name="Winkler M.E."/>
        </authorList>
    </citation>
    <scope>NUCLEOTIDE SEQUENCE</scope>
</reference>
<dbReference type="AlphaFoldDB" id="A0A381UVD6"/>
<dbReference type="GO" id="GO:0016627">
    <property type="term" value="F:oxidoreductase activity, acting on the CH-CH group of donors"/>
    <property type="evidence" value="ECO:0007669"/>
    <property type="project" value="TreeGrafter"/>
</dbReference>
<proteinExistence type="predicted"/>
<name>A0A381UVD6_9ZZZZ</name>
<evidence type="ECO:0000313" key="3">
    <source>
        <dbReference type="EMBL" id="SVA32089.1"/>
    </source>
</evidence>
<dbReference type="InterPro" id="IPR052019">
    <property type="entry name" value="F420H2_bilvrd_red/Heme_oxyg"/>
</dbReference>
<dbReference type="EMBL" id="UINC01007217">
    <property type="protein sequence ID" value="SVA32089.1"/>
    <property type="molecule type" value="Genomic_DNA"/>
</dbReference>
<evidence type="ECO:0000256" key="1">
    <source>
        <dbReference type="ARBA" id="ARBA00023002"/>
    </source>
</evidence>
<gene>
    <name evidence="3" type="ORF">METZ01_LOCUS84943</name>
</gene>
<organism evidence="3">
    <name type="scientific">marine metagenome</name>
    <dbReference type="NCBI Taxonomy" id="408172"/>
    <lineage>
        <taxon>unclassified sequences</taxon>
        <taxon>metagenomes</taxon>
        <taxon>ecological metagenomes</taxon>
    </lineage>
</organism>
<dbReference type="InterPro" id="IPR012349">
    <property type="entry name" value="Split_barrel_FMN-bd"/>
</dbReference>
<accession>A0A381UVD6</accession>
<evidence type="ECO:0000259" key="2">
    <source>
        <dbReference type="Pfam" id="PF01243"/>
    </source>
</evidence>
<dbReference type="SUPFAM" id="SSF50475">
    <property type="entry name" value="FMN-binding split barrel"/>
    <property type="match status" value="1"/>
</dbReference>